<feature type="compositionally biased region" description="Basic residues" evidence="1">
    <location>
        <begin position="89"/>
        <end position="100"/>
    </location>
</feature>
<dbReference type="Proteomes" id="UP000078540">
    <property type="component" value="Unassembled WGS sequence"/>
</dbReference>
<dbReference type="AlphaFoldDB" id="A0A151I1N9"/>
<evidence type="ECO:0000256" key="1">
    <source>
        <dbReference type="SAM" id="MobiDB-lite"/>
    </source>
</evidence>
<name>A0A151I1N9_9HYME</name>
<evidence type="ECO:0000256" key="2">
    <source>
        <dbReference type="SAM" id="SignalP"/>
    </source>
</evidence>
<sequence length="243" mass="26929">MGWLIACEQARFFLRLSFLAFPPSAISQTPHVPRCVYAAASNPIGLRLAPGARVCRVNVPRTVRRTGKRRQLFVLIIRNKEKAPPPKARVGKRLSSRRSGVKPEASNAVERSQLRRNDDVMDDRNTETGKRSEDGGGETTRLPSDGAAPQAIQFLNTSLSPLSSIPDISLLSNVRRETGEPSWLALMDDEGKERVIAERLSLSESRVLSFGRVRKKEKGGGEDKGGGKYRETRRELLGISRAR</sequence>
<dbReference type="EMBL" id="KQ976560">
    <property type="protein sequence ID" value="KYM80619.1"/>
    <property type="molecule type" value="Genomic_DNA"/>
</dbReference>
<organism evidence="3 4">
    <name type="scientific">Atta colombica</name>
    <dbReference type="NCBI Taxonomy" id="520822"/>
    <lineage>
        <taxon>Eukaryota</taxon>
        <taxon>Metazoa</taxon>
        <taxon>Ecdysozoa</taxon>
        <taxon>Arthropoda</taxon>
        <taxon>Hexapoda</taxon>
        <taxon>Insecta</taxon>
        <taxon>Pterygota</taxon>
        <taxon>Neoptera</taxon>
        <taxon>Endopterygota</taxon>
        <taxon>Hymenoptera</taxon>
        <taxon>Apocrita</taxon>
        <taxon>Aculeata</taxon>
        <taxon>Formicoidea</taxon>
        <taxon>Formicidae</taxon>
        <taxon>Myrmicinae</taxon>
        <taxon>Atta</taxon>
    </lineage>
</organism>
<feature type="compositionally biased region" description="Basic and acidic residues" evidence="1">
    <location>
        <begin position="218"/>
        <end position="236"/>
    </location>
</feature>
<feature type="region of interest" description="Disordered" evidence="1">
    <location>
        <begin position="214"/>
        <end position="243"/>
    </location>
</feature>
<evidence type="ECO:0000313" key="4">
    <source>
        <dbReference type="Proteomes" id="UP000078540"/>
    </source>
</evidence>
<gene>
    <name evidence="3" type="ORF">ALC53_08957</name>
</gene>
<reference evidence="3 4" key="1">
    <citation type="submission" date="2015-09" db="EMBL/GenBank/DDBJ databases">
        <title>Atta colombica WGS genome.</title>
        <authorList>
            <person name="Nygaard S."/>
            <person name="Hu H."/>
            <person name="Boomsma J."/>
            <person name="Zhang G."/>
        </authorList>
    </citation>
    <scope>NUCLEOTIDE SEQUENCE [LARGE SCALE GENOMIC DNA]</scope>
    <source>
        <strain evidence="3">Treedump-2</strain>
        <tissue evidence="3">Whole body</tissue>
    </source>
</reference>
<evidence type="ECO:0000313" key="3">
    <source>
        <dbReference type="EMBL" id="KYM80619.1"/>
    </source>
</evidence>
<feature type="chain" id="PRO_5007581904" evidence="2">
    <location>
        <begin position="28"/>
        <end position="243"/>
    </location>
</feature>
<feature type="region of interest" description="Disordered" evidence="1">
    <location>
        <begin position="84"/>
        <end position="146"/>
    </location>
</feature>
<feature type="signal peptide" evidence="2">
    <location>
        <begin position="1"/>
        <end position="27"/>
    </location>
</feature>
<feature type="compositionally biased region" description="Basic and acidic residues" evidence="1">
    <location>
        <begin position="112"/>
        <end position="134"/>
    </location>
</feature>
<protein>
    <submittedName>
        <fullName evidence="3">Uncharacterized protein</fullName>
    </submittedName>
</protein>
<keyword evidence="2" id="KW-0732">Signal</keyword>
<accession>A0A151I1N9</accession>
<keyword evidence="4" id="KW-1185">Reference proteome</keyword>
<proteinExistence type="predicted"/>